<sequence length="312" mass="32970">MPRILSAAHIAFVSLGIIWGSNFLFMKLAAEWITPGQVTLLRVVAGFVPLALYAGYKGTLRWKHLRHFHHFVAMALLATALYYLAFAYGSSVLLSSVAGMLSGAIPLFTFGAAVLFLRSEPITPRSITATLLGVVGIVMIARPWQGVEAGVSLLGVVAMLGGALSIGLSFVYAKRFVMPLAIPSLALATYQTGIASLLLLCVIDLDGISALSHDTTAMLGLVLGLGLLGTGVAYVLYYYIVGQLGAIKASGVTYLPPVVAVVMGVVLVDEPIHAMDLFAMVIILLSVVLLQSARQRSTVSPRHSEVASSSVE</sequence>
<feature type="transmembrane region" description="Helical" evidence="6">
    <location>
        <begin position="274"/>
        <end position="293"/>
    </location>
</feature>
<feature type="transmembrane region" description="Helical" evidence="6">
    <location>
        <begin position="252"/>
        <end position="268"/>
    </location>
</feature>
<feature type="transmembrane region" description="Helical" evidence="6">
    <location>
        <begin position="36"/>
        <end position="56"/>
    </location>
</feature>
<keyword evidence="4 6" id="KW-1133">Transmembrane helix</keyword>
<evidence type="ECO:0000256" key="3">
    <source>
        <dbReference type="ARBA" id="ARBA00022692"/>
    </source>
</evidence>
<keyword evidence="5 6" id="KW-0472">Membrane</keyword>
<evidence type="ECO:0000313" key="9">
    <source>
        <dbReference type="Proteomes" id="UP000319941"/>
    </source>
</evidence>
<feature type="domain" description="EamA" evidence="7">
    <location>
        <begin position="9"/>
        <end position="141"/>
    </location>
</feature>
<evidence type="ECO:0000256" key="2">
    <source>
        <dbReference type="ARBA" id="ARBA00007362"/>
    </source>
</evidence>
<dbReference type="AlphaFoldDB" id="A0A558HPX5"/>
<dbReference type="PANTHER" id="PTHR32322">
    <property type="entry name" value="INNER MEMBRANE TRANSPORTER"/>
    <property type="match status" value="1"/>
</dbReference>
<dbReference type="Proteomes" id="UP000319941">
    <property type="component" value="Unassembled WGS sequence"/>
</dbReference>
<protein>
    <submittedName>
        <fullName evidence="8">DMT family transporter</fullName>
    </submittedName>
</protein>
<feature type="transmembrane region" description="Helical" evidence="6">
    <location>
        <begin position="92"/>
        <end position="117"/>
    </location>
</feature>
<feature type="transmembrane region" description="Helical" evidence="6">
    <location>
        <begin position="185"/>
        <end position="205"/>
    </location>
</feature>
<comment type="similarity">
    <text evidence="2">Belongs to the EamA transporter family.</text>
</comment>
<keyword evidence="3 6" id="KW-0812">Transmembrane</keyword>
<accession>A0A558HPX5</accession>
<evidence type="ECO:0000256" key="5">
    <source>
        <dbReference type="ARBA" id="ARBA00023136"/>
    </source>
</evidence>
<name>A0A558HPX5_9GAMM</name>
<comment type="subcellular location">
    <subcellularLocation>
        <location evidence="1">Membrane</location>
        <topology evidence="1">Multi-pass membrane protein</topology>
    </subcellularLocation>
</comment>
<dbReference type="InterPro" id="IPR050638">
    <property type="entry name" value="AA-Vitamin_Transporters"/>
</dbReference>
<feature type="domain" description="EamA" evidence="7">
    <location>
        <begin position="154"/>
        <end position="290"/>
    </location>
</feature>
<evidence type="ECO:0000256" key="1">
    <source>
        <dbReference type="ARBA" id="ARBA00004141"/>
    </source>
</evidence>
<dbReference type="EMBL" id="VNFH01000004">
    <property type="protein sequence ID" value="TVU71183.1"/>
    <property type="molecule type" value="Genomic_DNA"/>
</dbReference>
<gene>
    <name evidence="8" type="ORF">FQP86_06525</name>
</gene>
<feature type="transmembrane region" description="Helical" evidence="6">
    <location>
        <begin position="217"/>
        <end position="240"/>
    </location>
</feature>
<keyword evidence="9" id="KW-1185">Reference proteome</keyword>
<evidence type="ECO:0000256" key="6">
    <source>
        <dbReference type="SAM" id="Phobius"/>
    </source>
</evidence>
<evidence type="ECO:0000256" key="4">
    <source>
        <dbReference type="ARBA" id="ARBA00022989"/>
    </source>
</evidence>
<dbReference type="GO" id="GO:0016020">
    <property type="term" value="C:membrane"/>
    <property type="evidence" value="ECO:0007669"/>
    <property type="project" value="UniProtKB-SubCell"/>
</dbReference>
<evidence type="ECO:0000313" key="8">
    <source>
        <dbReference type="EMBL" id="TVU71183.1"/>
    </source>
</evidence>
<organism evidence="8 9">
    <name type="scientific">Cobetia crustatorum</name>
    <dbReference type="NCBI Taxonomy" id="553385"/>
    <lineage>
        <taxon>Bacteria</taxon>
        <taxon>Pseudomonadati</taxon>
        <taxon>Pseudomonadota</taxon>
        <taxon>Gammaproteobacteria</taxon>
        <taxon>Oceanospirillales</taxon>
        <taxon>Halomonadaceae</taxon>
        <taxon>Cobetia</taxon>
    </lineage>
</organism>
<dbReference type="InterPro" id="IPR037185">
    <property type="entry name" value="EmrE-like"/>
</dbReference>
<dbReference type="SUPFAM" id="SSF103481">
    <property type="entry name" value="Multidrug resistance efflux transporter EmrE"/>
    <property type="match status" value="2"/>
</dbReference>
<dbReference type="RefSeq" id="WP_144726994.1">
    <property type="nucleotide sequence ID" value="NZ_CAWOWR010000097.1"/>
</dbReference>
<proteinExistence type="inferred from homology"/>
<dbReference type="InterPro" id="IPR000620">
    <property type="entry name" value="EamA_dom"/>
</dbReference>
<feature type="transmembrane region" description="Helical" evidence="6">
    <location>
        <begin position="129"/>
        <end position="145"/>
    </location>
</feature>
<dbReference type="OrthoDB" id="9810556at2"/>
<comment type="caution">
    <text evidence="8">The sequence shown here is derived from an EMBL/GenBank/DDBJ whole genome shotgun (WGS) entry which is preliminary data.</text>
</comment>
<evidence type="ECO:0000259" key="7">
    <source>
        <dbReference type="Pfam" id="PF00892"/>
    </source>
</evidence>
<reference evidence="8 9" key="1">
    <citation type="submission" date="2019-07" db="EMBL/GenBank/DDBJ databases">
        <title>Diversity of Bacteria from Kongsfjorden, Arctic.</title>
        <authorList>
            <person name="Yu Y."/>
        </authorList>
    </citation>
    <scope>NUCLEOTIDE SEQUENCE [LARGE SCALE GENOMIC DNA]</scope>
    <source>
        <strain evidence="8 9">SM1923</strain>
    </source>
</reference>
<feature type="transmembrane region" description="Helical" evidence="6">
    <location>
        <begin position="151"/>
        <end position="173"/>
    </location>
</feature>
<feature type="transmembrane region" description="Helical" evidence="6">
    <location>
        <begin position="68"/>
        <end position="86"/>
    </location>
</feature>
<dbReference type="Pfam" id="PF00892">
    <property type="entry name" value="EamA"/>
    <property type="match status" value="2"/>
</dbReference>
<dbReference type="PANTHER" id="PTHR32322:SF2">
    <property type="entry name" value="EAMA DOMAIN-CONTAINING PROTEIN"/>
    <property type="match status" value="1"/>
</dbReference>